<evidence type="ECO:0000313" key="6">
    <source>
        <dbReference type="Proteomes" id="UP000199670"/>
    </source>
</evidence>
<reference evidence="6" key="1">
    <citation type="submission" date="2016-08" db="EMBL/GenBank/DDBJ databases">
        <authorList>
            <person name="Varghese N."/>
            <person name="Submissions Spin"/>
        </authorList>
    </citation>
    <scope>NUCLEOTIDE SEQUENCE [LARGE SCALE GENOMIC DNA]</scope>
    <source>
        <strain evidence="6">R-53248</strain>
    </source>
</reference>
<evidence type="ECO:0000313" key="5">
    <source>
        <dbReference type="EMBL" id="SCB73870.1"/>
    </source>
</evidence>
<name>A0A1C3YUX8_9GAMM</name>
<dbReference type="RefSeq" id="WP_091346119.1">
    <property type="nucleotide sequence ID" value="NZ_FMAQ01000001.1"/>
</dbReference>
<accession>A0A1C3YUX8</accession>
<dbReference type="GO" id="GO:0016491">
    <property type="term" value="F:oxidoreductase activity"/>
    <property type="evidence" value="ECO:0007669"/>
    <property type="project" value="UniProtKB-KW"/>
</dbReference>
<dbReference type="CDD" id="cd02149">
    <property type="entry name" value="NfsB-like"/>
    <property type="match status" value="1"/>
</dbReference>
<proteinExistence type="inferred from homology"/>
<dbReference type="PANTHER" id="PTHR43673">
    <property type="entry name" value="NAD(P)H NITROREDUCTASE YDGI-RELATED"/>
    <property type="match status" value="1"/>
</dbReference>
<evidence type="ECO:0000256" key="1">
    <source>
        <dbReference type="ARBA" id="ARBA00007118"/>
    </source>
</evidence>
<dbReference type="Proteomes" id="UP000199670">
    <property type="component" value="Unassembled WGS sequence"/>
</dbReference>
<sequence length="220" mass="24941">MDKLTQAFNFRHACKKFDDTKKINNDDIEYILEAGRQSPSSFGMEPWHFVVVDSSKIKAELRSVCYNQEQVTSCSHFVIVLYRKANNFTSQSDYLRRAIARTLPDPNNQMSIDIACQAFINFCEQGLADGLTINHWSEMQDYIACANMMTAAAFRGIDSCAIGGFDHDKVIKILEKHIPQIGEESFGVGLCLAFGYRINEPATHIRWPLADVTTYLTDNH</sequence>
<gene>
    <name evidence="5" type="ORF">GA0061081_101128</name>
</gene>
<evidence type="ECO:0000256" key="3">
    <source>
        <dbReference type="ARBA" id="ARBA00023002"/>
    </source>
</evidence>
<dbReference type="EMBL" id="FMAQ01000001">
    <property type="protein sequence ID" value="SCB73870.1"/>
    <property type="molecule type" value="Genomic_DNA"/>
</dbReference>
<organism evidence="5 6">
    <name type="scientific">Gilliamella bombicola</name>
    <dbReference type="NCBI Taxonomy" id="1798182"/>
    <lineage>
        <taxon>Bacteria</taxon>
        <taxon>Pseudomonadati</taxon>
        <taxon>Pseudomonadota</taxon>
        <taxon>Gammaproteobacteria</taxon>
        <taxon>Orbales</taxon>
        <taxon>Orbaceae</taxon>
        <taxon>Gilliamella</taxon>
    </lineage>
</organism>
<dbReference type="Gene3D" id="3.40.109.10">
    <property type="entry name" value="NADH Oxidase"/>
    <property type="match status" value="1"/>
</dbReference>
<dbReference type="InterPro" id="IPR000415">
    <property type="entry name" value="Nitroreductase-like"/>
</dbReference>
<dbReference type="STRING" id="1798182.GA0061081_101128"/>
<keyword evidence="3" id="KW-0560">Oxidoreductase</keyword>
<dbReference type="InterPro" id="IPR029479">
    <property type="entry name" value="Nitroreductase"/>
</dbReference>
<keyword evidence="6" id="KW-1185">Reference proteome</keyword>
<dbReference type="PANTHER" id="PTHR43673:SF10">
    <property type="entry name" value="NADH DEHYDROGENASE_NAD(P)H NITROREDUCTASE XCC3605-RELATED"/>
    <property type="match status" value="1"/>
</dbReference>
<dbReference type="AlphaFoldDB" id="A0A1C3YUX8"/>
<comment type="similarity">
    <text evidence="1">Belongs to the nitroreductase family.</text>
</comment>
<evidence type="ECO:0000256" key="2">
    <source>
        <dbReference type="ARBA" id="ARBA00022857"/>
    </source>
</evidence>
<protein>
    <submittedName>
        <fullName evidence="5">Nitroreductase</fullName>
    </submittedName>
</protein>
<keyword evidence="2" id="KW-0521">NADP</keyword>
<feature type="domain" description="Nitroreductase" evidence="4">
    <location>
        <begin position="11"/>
        <end position="175"/>
    </location>
</feature>
<dbReference type="InterPro" id="IPR033878">
    <property type="entry name" value="NfsB-like"/>
</dbReference>
<dbReference type="OrthoDB" id="9784375at2"/>
<dbReference type="SUPFAM" id="SSF55469">
    <property type="entry name" value="FMN-dependent nitroreductase-like"/>
    <property type="match status" value="1"/>
</dbReference>
<evidence type="ECO:0000259" key="4">
    <source>
        <dbReference type="Pfam" id="PF00881"/>
    </source>
</evidence>
<dbReference type="Pfam" id="PF00881">
    <property type="entry name" value="Nitroreductase"/>
    <property type="match status" value="1"/>
</dbReference>